<feature type="domain" description="DUF4142" evidence="2">
    <location>
        <begin position="74"/>
        <end position="200"/>
    </location>
</feature>
<feature type="chain" id="PRO_5028843327" evidence="1">
    <location>
        <begin position="19"/>
        <end position="205"/>
    </location>
</feature>
<dbReference type="AlphaFoldDB" id="A0A7C9HPZ2"/>
<dbReference type="PROSITE" id="PS51257">
    <property type="entry name" value="PROKAR_LIPOPROTEIN"/>
    <property type="match status" value="1"/>
</dbReference>
<evidence type="ECO:0000313" key="3">
    <source>
        <dbReference type="EMBL" id="MUV12831.1"/>
    </source>
</evidence>
<sequence>MRLHIPHNLMWLSLAAIAATSGCDRGKQDAYADRGTSAASTVAVSPSTIATASTIAPAAPGAATPGTAQLNPGDLSFLSAAARGNEAEIATTELGMSRGNAKNKQLSRMLNGDHVALRDEITSLAPTLGTPPTVEVAKELSDLQGEAFDARLLATYREQHEAAIAMFTSASTDTTLSESVRLLASDALPKLRSHLTAVQAAGAPE</sequence>
<proteinExistence type="predicted"/>
<keyword evidence="4" id="KW-1185">Reference proteome</keyword>
<dbReference type="Pfam" id="PF13628">
    <property type="entry name" value="DUF4142"/>
    <property type="match status" value="1"/>
</dbReference>
<reference evidence="3 4" key="1">
    <citation type="submission" date="2019-12" db="EMBL/GenBank/DDBJ databases">
        <authorList>
            <person name="Xu J."/>
        </authorList>
    </citation>
    <scope>NUCLEOTIDE SEQUENCE [LARGE SCALE GENOMIC DNA]</scope>
    <source>
        <strain evidence="3 4">HX-5-24</strain>
    </source>
</reference>
<protein>
    <submittedName>
        <fullName evidence="3">DUF4142 domain-containing protein</fullName>
    </submittedName>
</protein>
<evidence type="ECO:0000259" key="2">
    <source>
        <dbReference type="Pfam" id="PF13628"/>
    </source>
</evidence>
<name>A0A7C9HPZ2_9GAMM</name>
<keyword evidence="1" id="KW-0732">Signal</keyword>
<evidence type="ECO:0000256" key="1">
    <source>
        <dbReference type="SAM" id="SignalP"/>
    </source>
</evidence>
<gene>
    <name evidence="3" type="ORF">GN331_01265</name>
</gene>
<dbReference type="Proteomes" id="UP000479692">
    <property type="component" value="Unassembled WGS sequence"/>
</dbReference>
<evidence type="ECO:0000313" key="4">
    <source>
        <dbReference type="Proteomes" id="UP000479692"/>
    </source>
</evidence>
<comment type="caution">
    <text evidence="3">The sequence shown here is derived from an EMBL/GenBank/DDBJ whole genome shotgun (WGS) entry which is preliminary data.</text>
</comment>
<accession>A0A7C9HPZ2</accession>
<dbReference type="InterPro" id="IPR025419">
    <property type="entry name" value="DUF4142"/>
</dbReference>
<feature type="signal peptide" evidence="1">
    <location>
        <begin position="1"/>
        <end position="18"/>
    </location>
</feature>
<dbReference type="EMBL" id="WOXT01000001">
    <property type="protein sequence ID" value="MUV12831.1"/>
    <property type="molecule type" value="Genomic_DNA"/>
</dbReference>
<organism evidence="3 4">
    <name type="scientific">Noviluteimonas gilva</name>
    <dbReference type="NCBI Taxonomy" id="2682097"/>
    <lineage>
        <taxon>Bacteria</taxon>
        <taxon>Pseudomonadati</taxon>
        <taxon>Pseudomonadota</taxon>
        <taxon>Gammaproteobacteria</taxon>
        <taxon>Lysobacterales</taxon>
        <taxon>Lysobacteraceae</taxon>
        <taxon>Noviluteimonas</taxon>
    </lineage>
</organism>